<keyword evidence="2 7" id="KW-0540">Nuclease</keyword>
<name>A0A098EFJ1_ANAPH</name>
<dbReference type="SUPFAM" id="SSF55486">
    <property type="entry name" value="Metalloproteases ('zincins'), catalytic domain"/>
    <property type="match status" value="1"/>
</dbReference>
<reference evidence="8 9" key="1">
    <citation type="submission" date="2014-09" db="EMBL/GenBank/DDBJ databases">
        <authorList>
            <person name="Loux Valentin"/>
            <person name="Dugat Thibaut"/>
        </authorList>
    </citation>
    <scope>NUCLEOTIDE SEQUENCE [LARGE SCALE GENOMIC DNA]</scope>
    <source>
        <strain evidence="8 9">BOV-10_179</strain>
    </source>
</reference>
<organism evidence="8 9">
    <name type="scientific">Anaplasma phagocytophilum</name>
    <name type="common">Ehrlichia phagocytophila</name>
    <dbReference type="NCBI Taxonomy" id="948"/>
    <lineage>
        <taxon>Bacteria</taxon>
        <taxon>Pseudomonadati</taxon>
        <taxon>Pseudomonadota</taxon>
        <taxon>Alphaproteobacteria</taxon>
        <taxon>Rickettsiales</taxon>
        <taxon>Anaplasmataceae</taxon>
        <taxon>Anaplasma</taxon>
        <taxon>phagocytophilum group</taxon>
    </lineage>
</organism>
<dbReference type="PANTHER" id="PTHR46986:SF1">
    <property type="entry name" value="ENDORIBONUCLEASE YBEY, CHLOROPLASTIC"/>
    <property type="match status" value="1"/>
</dbReference>
<evidence type="ECO:0000256" key="4">
    <source>
        <dbReference type="ARBA" id="ARBA00022759"/>
    </source>
</evidence>
<comment type="subcellular location">
    <subcellularLocation>
        <location evidence="7">Cytoplasm</location>
    </subcellularLocation>
</comment>
<keyword evidence="4 7" id="KW-0255">Endonuclease</keyword>
<dbReference type="AlphaFoldDB" id="A0A098EFJ1"/>
<keyword evidence="7" id="KW-0698">rRNA processing</keyword>
<dbReference type="PANTHER" id="PTHR46986">
    <property type="entry name" value="ENDORIBONUCLEASE YBEY, CHLOROPLASTIC"/>
    <property type="match status" value="1"/>
</dbReference>
<dbReference type="InterPro" id="IPR002036">
    <property type="entry name" value="YbeY"/>
</dbReference>
<dbReference type="Proteomes" id="UP000055047">
    <property type="component" value="Unassembled WGS sequence"/>
</dbReference>
<evidence type="ECO:0000313" key="9">
    <source>
        <dbReference type="Proteomes" id="UP000055047"/>
    </source>
</evidence>
<accession>A0A098EFJ1</accession>
<dbReference type="GO" id="GO:0004222">
    <property type="term" value="F:metalloendopeptidase activity"/>
    <property type="evidence" value="ECO:0007669"/>
    <property type="project" value="InterPro"/>
</dbReference>
<keyword evidence="5 7" id="KW-0378">Hydrolase</keyword>
<evidence type="ECO:0000256" key="7">
    <source>
        <dbReference type="HAMAP-Rule" id="MF_00009"/>
    </source>
</evidence>
<feature type="binding site" evidence="7">
    <location>
        <position position="124"/>
    </location>
    <ligand>
        <name>Zn(2+)</name>
        <dbReference type="ChEBI" id="CHEBI:29105"/>
        <note>catalytic</note>
    </ligand>
</feature>
<protein>
    <recommendedName>
        <fullName evidence="7">Endoribonuclease YbeY</fullName>
        <ecNumber evidence="7">3.1.-.-</ecNumber>
    </recommendedName>
</protein>
<evidence type="ECO:0000256" key="5">
    <source>
        <dbReference type="ARBA" id="ARBA00022801"/>
    </source>
</evidence>
<dbReference type="GO" id="GO:0008270">
    <property type="term" value="F:zinc ion binding"/>
    <property type="evidence" value="ECO:0007669"/>
    <property type="project" value="UniProtKB-UniRule"/>
</dbReference>
<proteinExistence type="inferred from homology"/>
<gene>
    <name evidence="7 8" type="primary">ybeY</name>
    <name evidence="8" type="ORF">ANAPHAGO_01058</name>
</gene>
<evidence type="ECO:0000313" key="8">
    <source>
        <dbReference type="EMBL" id="CEG21033.1"/>
    </source>
</evidence>
<dbReference type="EMBL" id="CCXQ01000154">
    <property type="protein sequence ID" value="CEG21033.1"/>
    <property type="molecule type" value="Genomic_DNA"/>
</dbReference>
<evidence type="ECO:0000256" key="2">
    <source>
        <dbReference type="ARBA" id="ARBA00022722"/>
    </source>
</evidence>
<dbReference type="InterPro" id="IPR020549">
    <property type="entry name" value="YbeY_CS"/>
</dbReference>
<dbReference type="NCBIfam" id="TIGR00043">
    <property type="entry name" value="rRNA maturation RNase YbeY"/>
    <property type="match status" value="1"/>
</dbReference>
<comment type="similarity">
    <text evidence="1 7">Belongs to the endoribonuclease YbeY family.</text>
</comment>
<dbReference type="InterPro" id="IPR023091">
    <property type="entry name" value="MetalPrtase_cat_dom_sf_prd"/>
</dbReference>
<dbReference type="Gene3D" id="3.40.390.30">
    <property type="entry name" value="Metalloproteases ('zincins'), catalytic domain"/>
    <property type="match status" value="1"/>
</dbReference>
<dbReference type="RefSeq" id="WP_060758007.1">
    <property type="nucleotide sequence ID" value="NZ_CCXQ01000154.1"/>
</dbReference>
<comment type="cofactor">
    <cofactor evidence="7">
        <name>Zn(2+)</name>
        <dbReference type="ChEBI" id="CHEBI:29105"/>
    </cofactor>
    <text evidence="7">Binds 1 zinc ion.</text>
</comment>
<evidence type="ECO:0000256" key="3">
    <source>
        <dbReference type="ARBA" id="ARBA00022723"/>
    </source>
</evidence>
<evidence type="ECO:0000256" key="6">
    <source>
        <dbReference type="ARBA" id="ARBA00022833"/>
    </source>
</evidence>
<keyword evidence="3 7" id="KW-0479">Metal-binding</keyword>
<sequence>MPVEVSTIDRKWYRIIRKPKATSQEIVSFALRELKVDEYNPIVSVVLAHDALLLELNHKYRNINKPTNVLSFNYEALSHNCCLGEIFLSIDRLTYESKTLGVEVHAHFTHMLIHGVLHILGYDHEVPEDAQEMQALEIDLLSKRSIENPYLIQE</sequence>
<keyword evidence="7" id="KW-0963">Cytoplasm</keyword>
<keyword evidence="7" id="KW-0690">Ribosome biogenesis</keyword>
<dbReference type="GO" id="GO:0006364">
    <property type="term" value="P:rRNA processing"/>
    <property type="evidence" value="ECO:0007669"/>
    <property type="project" value="UniProtKB-UniRule"/>
</dbReference>
<feature type="binding site" evidence="7">
    <location>
        <position position="114"/>
    </location>
    <ligand>
        <name>Zn(2+)</name>
        <dbReference type="ChEBI" id="CHEBI:29105"/>
        <note>catalytic</note>
    </ligand>
</feature>
<dbReference type="PROSITE" id="PS01306">
    <property type="entry name" value="UPF0054"/>
    <property type="match status" value="1"/>
</dbReference>
<keyword evidence="6 7" id="KW-0862">Zinc</keyword>
<evidence type="ECO:0000256" key="1">
    <source>
        <dbReference type="ARBA" id="ARBA00010875"/>
    </source>
</evidence>
<comment type="function">
    <text evidence="7">Single strand-specific metallo-endoribonuclease involved in late-stage 70S ribosome quality control and in maturation of the 3' terminus of the 16S rRNA.</text>
</comment>
<dbReference type="GO" id="GO:0005737">
    <property type="term" value="C:cytoplasm"/>
    <property type="evidence" value="ECO:0007669"/>
    <property type="project" value="UniProtKB-SubCell"/>
</dbReference>
<dbReference type="Pfam" id="PF02130">
    <property type="entry name" value="YbeY"/>
    <property type="match status" value="1"/>
</dbReference>
<dbReference type="HAMAP" id="MF_00009">
    <property type="entry name" value="Endoribonucl_YbeY"/>
    <property type="match status" value="1"/>
</dbReference>
<dbReference type="EC" id="3.1.-.-" evidence="7"/>
<feature type="binding site" evidence="7">
    <location>
        <position position="118"/>
    </location>
    <ligand>
        <name>Zn(2+)</name>
        <dbReference type="ChEBI" id="CHEBI:29105"/>
        <note>catalytic</note>
    </ligand>
</feature>
<dbReference type="GO" id="GO:0004521">
    <property type="term" value="F:RNA endonuclease activity"/>
    <property type="evidence" value="ECO:0007669"/>
    <property type="project" value="UniProtKB-UniRule"/>
</dbReference>